<dbReference type="GO" id="GO:0005737">
    <property type="term" value="C:cytoplasm"/>
    <property type="evidence" value="ECO:0007669"/>
    <property type="project" value="TreeGrafter"/>
</dbReference>
<name>A0A1H2XQ01_9RHOB</name>
<dbReference type="Gene3D" id="3.90.850.10">
    <property type="entry name" value="Fumarylacetoacetase-like, C-terminal domain"/>
    <property type="match status" value="1"/>
</dbReference>
<dbReference type="Proteomes" id="UP000198539">
    <property type="component" value="Unassembled WGS sequence"/>
</dbReference>
<proteinExistence type="predicted"/>
<reference evidence="1 2" key="1">
    <citation type="submission" date="2016-10" db="EMBL/GenBank/DDBJ databases">
        <authorList>
            <person name="de Groot N.N."/>
        </authorList>
    </citation>
    <scope>NUCLEOTIDE SEQUENCE [LARGE SCALE GENOMIC DNA]</scope>
    <source>
        <strain evidence="1 2">CGMCC 1.8894</strain>
    </source>
</reference>
<evidence type="ECO:0000313" key="2">
    <source>
        <dbReference type="Proteomes" id="UP000198539"/>
    </source>
</evidence>
<dbReference type="RefSeq" id="WP_092887852.1">
    <property type="nucleotide sequence ID" value="NZ_CP061498.1"/>
</dbReference>
<dbReference type="GO" id="GO:0008684">
    <property type="term" value="F:2-oxopent-4-enoate hydratase activity"/>
    <property type="evidence" value="ECO:0007669"/>
    <property type="project" value="TreeGrafter"/>
</dbReference>
<gene>
    <name evidence="1" type="ORF">SAMN04488238_104271</name>
</gene>
<dbReference type="STRING" id="564137.SAMN04488238_104271"/>
<dbReference type="PANTHER" id="PTHR30143:SF0">
    <property type="entry name" value="2-KETO-4-PENTENOATE HYDRATASE"/>
    <property type="match status" value="1"/>
</dbReference>
<dbReference type="SUPFAM" id="SSF56529">
    <property type="entry name" value="FAH"/>
    <property type="match status" value="1"/>
</dbReference>
<organism evidence="1 2">
    <name type="scientific">Roseicitreum antarcticum</name>
    <dbReference type="NCBI Taxonomy" id="564137"/>
    <lineage>
        <taxon>Bacteria</taxon>
        <taxon>Pseudomonadati</taxon>
        <taxon>Pseudomonadota</taxon>
        <taxon>Alphaproteobacteria</taxon>
        <taxon>Rhodobacterales</taxon>
        <taxon>Paracoccaceae</taxon>
        <taxon>Roseicitreum</taxon>
    </lineage>
</organism>
<sequence>MTTSATETLAAALLDAHVNGTHITEATIPADRASVLAVQSTVMAGLGDVAGFKVGAQPDDLPIMAPIPARYCLETGSTRQVQGRLGIELEVAFEVIRDLPEGQFPEDPAAYFRPRVALEMVDTRLGGALADDPVMKFTDFQNTAGLIPGSGLDAWDGSDFGTVQALMTANGETAAEGALTVPGGSALANLRLLVGALGTHCGGLRKGHIVLTGSVCGLPYFGPGTVIEARIDGLGTVGCTLT</sequence>
<dbReference type="InterPro" id="IPR036663">
    <property type="entry name" value="Fumarylacetoacetase_C_sf"/>
</dbReference>
<dbReference type="PANTHER" id="PTHR30143">
    <property type="entry name" value="ACID HYDRATASE"/>
    <property type="match status" value="1"/>
</dbReference>
<accession>A0A1H2XQ01</accession>
<dbReference type="EMBL" id="FNOM01000004">
    <property type="protein sequence ID" value="SDW94738.1"/>
    <property type="molecule type" value="Genomic_DNA"/>
</dbReference>
<keyword evidence="2" id="KW-1185">Reference proteome</keyword>
<evidence type="ECO:0000313" key="1">
    <source>
        <dbReference type="EMBL" id="SDW94738.1"/>
    </source>
</evidence>
<dbReference type="InterPro" id="IPR050772">
    <property type="entry name" value="Hydratase-Decarb/MhpD_sf"/>
</dbReference>
<protein>
    <submittedName>
        <fullName evidence="1">2-keto-4-pentenoate hydratase</fullName>
    </submittedName>
</protein>
<dbReference type="OrthoDB" id="9792137at2"/>
<dbReference type="AlphaFoldDB" id="A0A1H2XQ01"/>